<name>I7LHU0_9CLOT</name>
<evidence type="ECO:0000313" key="1">
    <source>
        <dbReference type="EMBL" id="CCJ34311.1"/>
    </source>
</evidence>
<dbReference type="Proteomes" id="UP000007652">
    <property type="component" value="Unassembled WGS sequence"/>
</dbReference>
<dbReference type="AlphaFoldDB" id="I7LHU0"/>
<keyword evidence="2" id="KW-1185">Reference proteome</keyword>
<accession>I7LHU0</accession>
<reference evidence="1 2" key="1">
    <citation type="journal article" date="2011" name="J. Bacteriol.">
        <title>Draft genome sequence of Caloramator australicus strain RC3T, a thermoanaerobe from the Great Artesian Basin of Australia.</title>
        <authorList>
            <person name="Ogg C.D."/>
            <person name="Patel B.K.C."/>
        </authorList>
    </citation>
    <scope>NUCLEOTIDE SEQUENCE [LARGE SCALE GENOMIC DNA]</scope>
    <source>
        <strain evidence="1 2">RC3</strain>
    </source>
</reference>
<dbReference type="EMBL" id="CAKP01000114">
    <property type="protein sequence ID" value="CCJ34311.1"/>
    <property type="molecule type" value="Genomic_DNA"/>
</dbReference>
<organism evidence="1 2">
    <name type="scientific">Caloramator australicus RC3</name>
    <dbReference type="NCBI Taxonomy" id="857293"/>
    <lineage>
        <taxon>Bacteria</taxon>
        <taxon>Bacillati</taxon>
        <taxon>Bacillota</taxon>
        <taxon>Clostridia</taxon>
        <taxon>Eubacteriales</taxon>
        <taxon>Clostridiaceae</taxon>
        <taxon>Caloramator</taxon>
    </lineage>
</organism>
<sequence length="39" mass="4430">MSFRWVKIRGLCPLEPPILAGRQRGRLICPKKAIGYYAA</sequence>
<proteinExistence type="predicted"/>
<evidence type="ECO:0000313" key="2">
    <source>
        <dbReference type="Proteomes" id="UP000007652"/>
    </source>
</evidence>
<gene>
    <name evidence="1" type="ORF">CAAU_2227</name>
</gene>
<protein>
    <submittedName>
        <fullName evidence="1">Uncharacterized protein</fullName>
    </submittedName>
</protein>
<comment type="caution">
    <text evidence="1">The sequence shown here is derived from an EMBL/GenBank/DDBJ whole genome shotgun (WGS) entry which is preliminary data.</text>
</comment>